<dbReference type="InterPro" id="IPR018723">
    <property type="entry name" value="DUF2254_membrane"/>
</dbReference>
<dbReference type="EMBL" id="CP008849">
    <property type="protein sequence ID" value="AIF99004.1"/>
    <property type="molecule type" value="Genomic_DNA"/>
</dbReference>
<evidence type="ECO:0000313" key="2">
    <source>
        <dbReference type="EMBL" id="AIF99004.1"/>
    </source>
</evidence>
<feature type="transmembrane region" description="Helical" evidence="1">
    <location>
        <begin position="109"/>
        <end position="131"/>
    </location>
</feature>
<keyword evidence="1" id="KW-0812">Transmembrane</keyword>
<dbReference type="eggNOG" id="COG4325">
    <property type="taxonomic scope" value="Bacteria"/>
</dbReference>
<gene>
    <name evidence="2" type="ORF">EP13_10105</name>
</gene>
<dbReference type="RefSeq" id="WP_044057146.1">
    <property type="nucleotide sequence ID" value="NZ_CBCSKJ010000001.1"/>
</dbReference>
<keyword evidence="1" id="KW-0472">Membrane</keyword>
<feature type="transmembrane region" description="Helical" evidence="1">
    <location>
        <begin position="21"/>
        <end position="42"/>
    </location>
</feature>
<reference evidence="2 3" key="1">
    <citation type="submission" date="2014-06" db="EMBL/GenBank/DDBJ databases">
        <title>Genomes of Alteromonas australica, a world apart.</title>
        <authorList>
            <person name="Gonzaga A."/>
            <person name="Lopez-Perez M."/>
            <person name="Rodriguez-Valera F."/>
        </authorList>
    </citation>
    <scope>NUCLEOTIDE SEQUENCE [LARGE SCALE GENOMIC DNA]</scope>
    <source>
        <strain evidence="2 3">H 17</strain>
    </source>
</reference>
<dbReference type="AlphaFoldDB" id="A0A075NWJ5"/>
<dbReference type="Pfam" id="PF10011">
    <property type="entry name" value="DUF2254"/>
    <property type="match status" value="1"/>
</dbReference>
<proteinExistence type="predicted"/>
<dbReference type="GeneID" id="78255258"/>
<sequence length="447" mass="48659">MDAPISVDKFRFLVYRFKERLWVKPLTFCVLSIAAVFTAKIADGLPIAEHLPVIDQASVEALLSIMASSMLVIATFSAGTMVNAYASASRSSTPRSVSLLIADDVSQNALSTFVGAFIFSVVALTTAKNAFFADAGVFLLFVLTGIVFAVVILTFIRWVDSVARLGRVGSTVKKVEDAASKAIHHRINNPRLAGTIPPNINALVEQGAQPIFTDEIGYVQLVDIPKAHTWASNNNARVHIQVLPGDFVTPDKPLAYIESNAATGQQLKHGAITASKGTLISAFNIGDERSFEADPRFGLIVLAEIGARALSPSVNDPGTAISIIGSYTRLLTYWSRKENNNVNHSEKKDSQHSDKNKQLEKYTNVTVPKLNTADMFNDAFTPIARDGANMIEVSVQLLKSLEALSKLPDEDVSVNAINTAKSTYKRSLKKLSFEDDIATLEKHYFLK</sequence>
<feature type="transmembrane region" description="Helical" evidence="1">
    <location>
        <begin position="137"/>
        <end position="159"/>
    </location>
</feature>
<evidence type="ECO:0000313" key="3">
    <source>
        <dbReference type="Proteomes" id="UP000056090"/>
    </source>
</evidence>
<organism evidence="2 3">
    <name type="scientific">Alteromonas australica</name>
    <dbReference type="NCBI Taxonomy" id="589873"/>
    <lineage>
        <taxon>Bacteria</taxon>
        <taxon>Pseudomonadati</taxon>
        <taxon>Pseudomonadota</taxon>
        <taxon>Gammaproteobacteria</taxon>
        <taxon>Alteromonadales</taxon>
        <taxon>Alteromonadaceae</taxon>
        <taxon>Alteromonas/Salinimonas group</taxon>
        <taxon>Alteromonas</taxon>
    </lineage>
</organism>
<accession>A0A075NWJ5</accession>
<protein>
    <submittedName>
        <fullName evidence="2">Membrane protein</fullName>
    </submittedName>
</protein>
<keyword evidence="1" id="KW-1133">Transmembrane helix</keyword>
<name>A0A075NWJ5_9ALTE</name>
<feature type="transmembrane region" description="Helical" evidence="1">
    <location>
        <begin position="62"/>
        <end position="88"/>
    </location>
</feature>
<dbReference type="Proteomes" id="UP000056090">
    <property type="component" value="Chromosome"/>
</dbReference>
<dbReference type="KEGG" id="aal:EP13_10105"/>
<keyword evidence="3" id="KW-1185">Reference proteome</keyword>
<evidence type="ECO:0000256" key="1">
    <source>
        <dbReference type="SAM" id="Phobius"/>
    </source>
</evidence>